<dbReference type="WBParaSite" id="ACRNAN_scaffold843.g14158.t1">
    <property type="protein sequence ID" value="ACRNAN_scaffold843.g14158.t1"/>
    <property type="gene ID" value="ACRNAN_scaffold843.g14158"/>
</dbReference>
<dbReference type="Pfam" id="PF00596">
    <property type="entry name" value="Aldolase_II"/>
    <property type="match status" value="1"/>
</dbReference>
<evidence type="ECO:0000256" key="1">
    <source>
        <dbReference type="ARBA" id="ARBA00004413"/>
    </source>
</evidence>
<dbReference type="Gene3D" id="3.40.225.10">
    <property type="entry name" value="Class II aldolase/adducin N-terminal domain"/>
    <property type="match status" value="1"/>
</dbReference>
<feature type="region of interest" description="Disordered" evidence="4">
    <location>
        <begin position="1"/>
        <end position="20"/>
    </location>
</feature>
<dbReference type="FunFam" id="3.40.225.10:FF:000013">
    <property type="entry name" value="Class II aldolase"/>
    <property type="match status" value="1"/>
</dbReference>
<evidence type="ECO:0000256" key="4">
    <source>
        <dbReference type="SAM" id="MobiDB-lite"/>
    </source>
</evidence>
<dbReference type="NCBIfam" id="NF005451">
    <property type="entry name" value="PRK07044.1"/>
    <property type="match status" value="1"/>
</dbReference>
<proteinExistence type="inferred from homology"/>
<dbReference type="GO" id="GO:0005856">
    <property type="term" value="C:cytoskeleton"/>
    <property type="evidence" value="ECO:0007669"/>
    <property type="project" value="TreeGrafter"/>
</dbReference>
<dbReference type="Proteomes" id="UP000887540">
    <property type="component" value="Unplaced"/>
</dbReference>
<dbReference type="SMART" id="SM01007">
    <property type="entry name" value="Aldolase_II"/>
    <property type="match status" value="1"/>
</dbReference>
<feature type="region of interest" description="Disordered" evidence="4">
    <location>
        <begin position="617"/>
        <end position="669"/>
    </location>
</feature>
<dbReference type="SUPFAM" id="SSF53639">
    <property type="entry name" value="AraD/HMP-PK domain-like"/>
    <property type="match status" value="1"/>
</dbReference>
<feature type="domain" description="Class II aldolase/adducin N-terminal" evidence="5">
    <location>
        <begin position="133"/>
        <end position="315"/>
    </location>
</feature>
<dbReference type="AlphaFoldDB" id="A0A914EKS4"/>
<reference evidence="7" key="1">
    <citation type="submission" date="2022-11" db="UniProtKB">
        <authorList>
            <consortium name="WormBaseParasite"/>
        </authorList>
    </citation>
    <scope>IDENTIFICATION</scope>
</reference>
<dbReference type="GO" id="GO:0051015">
    <property type="term" value="F:actin filament binding"/>
    <property type="evidence" value="ECO:0007669"/>
    <property type="project" value="TreeGrafter"/>
</dbReference>
<evidence type="ECO:0000259" key="5">
    <source>
        <dbReference type="SMART" id="SM01007"/>
    </source>
</evidence>
<feature type="compositionally biased region" description="Polar residues" evidence="4">
    <location>
        <begin position="657"/>
        <end position="669"/>
    </location>
</feature>
<feature type="compositionally biased region" description="Basic and acidic residues" evidence="4">
    <location>
        <begin position="496"/>
        <end position="510"/>
    </location>
</feature>
<evidence type="ECO:0000313" key="7">
    <source>
        <dbReference type="WBParaSite" id="ACRNAN_scaffold843.g14158.t1"/>
    </source>
</evidence>
<accession>A0A914EKS4</accession>
<dbReference type="InterPro" id="IPR036409">
    <property type="entry name" value="Aldolase_II/adducin_N_sf"/>
</dbReference>
<feature type="region of interest" description="Disordered" evidence="4">
    <location>
        <begin position="472"/>
        <end position="523"/>
    </location>
</feature>
<dbReference type="InterPro" id="IPR051017">
    <property type="entry name" value="Aldolase-II_Adducin_sf"/>
</dbReference>
<dbReference type="PANTHER" id="PTHR10672">
    <property type="entry name" value="ADDUCIN"/>
    <property type="match status" value="1"/>
</dbReference>
<dbReference type="InterPro" id="IPR001303">
    <property type="entry name" value="Aldolase_II/adducin_N"/>
</dbReference>
<name>A0A914EKS4_9BILA</name>
<protein>
    <submittedName>
        <fullName evidence="7">Class II aldolase/adducin N-terminal domain-containing protein</fullName>
    </submittedName>
</protein>
<organism evidence="6 7">
    <name type="scientific">Acrobeloides nanus</name>
    <dbReference type="NCBI Taxonomy" id="290746"/>
    <lineage>
        <taxon>Eukaryota</taxon>
        <taxon>Metazoa</taxon>
        <taxon>Ecdysozoa</taxon>
        <taxon>Nematoda</taxon>
        <taxon>Chromadorea</taxon>
        <taxon>Rhabditida</taxon>
        <taxon>Tylenchina</taxon>
        <taxon>Cephalobomorpha</taxon>
        <taxon>Cephaloboidea</taxon>
        <taxon>Cephalobidae</taxon>
        <taxon>Acrobeloides</taxon>
    </lineage>
</organism>
<evidence type="ECO:0000256" key="3">
    <source>
        <dbReference type="ARBA" id="ARBA00023203"/>
    </source>
</evidence>
<keyword evidence="3" id="KW-0009">Actin-binding</keyword>
<dbReference type="GO" id="GO:0014069">
    <property type="term" value="C:postsynaptic density"/>
    <property type="evidence" value="ECO:0007669"/>
    <property type="project" value="TreeGrafter"/>
</dbReference>
<evidence type="ECO:0000313" key="6">
    <source>
        <dbReference type="Proteomes" id="UP000887540"/>
    </source>
</evidence>
<keyword evidence="6" id="KW-1185">Reference proteome</keyword>
<dbReference type="GO" id="GO:0005886">
    <property type="term" value="C:plasma membrane"/>
    <property type="evidence" value="ECO:0007669"/>
    <property type="project" value="UniProtKB-SubCell"/>
</dbReference>
<comment type="subcellular location">
    <subcellularLocation>
        <location evidence="1">Cell membrane</location>
        <topology evidence="1">Peripheral membrane protein</topology>
        <orientation evidence="1">Cytoplasmic side</orientation>
    </subcellularLocation>
</comment>
<comment type="similarity">
    <text evidence="2">Belongs to the aldolase class II family. Adducin subfamily.</text>
</comment>
<evidence type="ECO:0000256" key="2">
    <source>
        <dbReference type="ARBA" id="ARBA00006274"/>
    </source>
</evidence>
<sequence>MPTKKLNGTAPKESTSALERSFINLDPDDPEYVKEMQRPAAIKEDLNEMGRRKRVQQVLESKDFCKELGELIKQESVAGTSDPDRLARLSALTLPAVHTPLTSLHNIGSSTVVPIADLRGNENYSKIERIYRNKLASLYRLVDLFQWSQGIYNHITMRLPDIEPPEILINPFGLLYHEITASSLIKINLKGEILDPGSTKLGVNQAGYVLHSAIHESKPGVRCILHMHTAVVSAVSSMKCGLLPLCQEAMIIGPVAYHEYQGILDEEEEKESIVRDLGDKNVMLLRNHGFVACGESVEDALHLAFHVIIACETQIRAARAGIENLIIPDEKAVERAYKTARQGGGGVNKVSNKDGNVTSWRIGELEWEAWMRVLDSAGFRTGHIYRQPLLRAKNTIQQSHANQYDITTPPAASSVGLVDEGNPDALAAHRIAILRKEQEKIRWLNSPNNYQKVELLETGTDNPKRITKWVPDTTPTAHNGIPIKIPSMHHFSPRSIDPKEFKQRQKEIKENRRKGTTSAGPQSQILDGVTYEDLSLHKDTESSVLESKDHPVIIGTASKGIIDRQYQHNAQVYRQLYAPNPFASETDEEIQKYFKEVEMKSRSASAMDRTIASSPLDYTIPESPTPDNASLMQAARRSNRLPDKSASMDEEEHPSSMAISTQNNGTSASPQIITSSISLPQASSIPSSRYRYVTRFDETNDEISTTYLELSANSYSSGIHSRYDISARSGIISDNEADLSKASKKKKKKGFFSFIRSKS</sequence>
<dbReference type="PANTHER" id="PTHR10672:SF3">
    <property type="entry name" value="PROTEIN HU-LI TAI SHAO"/>
    <property type="match status" value="1"/>
</dbReference>